<dbReference type="EC" id="2.7.13.3" evidence="2"/>
<protein>
    <recommendedName>
        <fullName evidence="2">histidine kinase</fullName>
        <ecNumber evidence="2">2.7.13.3</ecNumber>
    </recommendedName>
</protein>
<evidence type="ECO:0000313" key="10">
    <source>
        <dbReference type="Proteomes" id="UP000268016"/>
    </source>
</evidence>
<keyword evidence="4" id="KW-0808">Transferase</keyword>
<dbReference type="PANTHER" id="PTHR41523:SF8">
    <property type="entry name" value="ETHYLENE RESPONSE SENSOR PROTEIN"/>
    <property type="match status" value="1"/>
</dbReference>
<dbReference type="SMART" id="SM00065">
    <property type="entry name" value="GAF"/>
    <property type="match status" value="1"/>
</dbReference>
<dbReference type="Gene3D" id="3.30.565.10">
    <property type="entry name" value="Histidine kinase-like ATPase, C-terminal domain"/>
    <property type="match status" value="1"/>
</dbReference>
<keyword evidence="5" id="KW-0547">Nucleotide-binding</keyword>
<dbReference type="InterPro" id="IPR003018">
    <property type="entry name" value="GAF"/>
</dbReference>
<evidence type="ECO:0000256" key="5">
    <source>
        <dbReference type="ARBA" id="ARBA00022741"/>
    </source>
</evidence>
<sequence>MSATREVTTGALLAQRSVIVEFGRIALQSESLDEILTKACECCAEALETDLSKVLRLEDDGQHLRVVAGIGWEDGIVGEEVVPRPETSSEGFALYHGKPAVSSKLEEDGFDYPAFLKRHGVKSMVNVIIPGSEGAPPFGLLEVDSREEREFTQSDVEFLQGYANIVGAAIERFSKSDALRRAVQERERALGELQHRVRNNLSVLQSLIRTRNTRTDHPEVRNETALILGQIETLVQLHELLTSSSDIDEIELGGFLSALCSQIASFGSDRTTRCDLRTRIESIVVESGAAIPLGIIANEFMTNSLKHAVRENRCDVFLSVVNGEEGVEVELSDGGDGLGDALDQPRTSGRASGLSYIEALIRQIGAEGSWNSEGGTTLRILLPHERRRGAGG</sequence>
<gene>
    <name evidence="9" type="ORF">EAT49_00640</name>
</gene>
<dbReference type="SUPFAM" id="SSF55874">
    <property type="entry name" value="ATPase domain of HSP90 chaperone/DNA topoisomerase II/histidine kinase"/>
    <property type="match status" value="1"/>
</dbReference>
<dbReference type="InterPro" id="IPR029016">
    <property type="entry name" value="GAF-like_dom_sf"/>
</dbReference>
<reference evidence="9 10" key="1">
    <citation type="submission" date="2018-10" db="EMBL/GenBank/DDBJ databases">
        <title>Histidinibacterium lentulum gen. nov., sp. nov., a marine bacterium from the culture broth of Picochlorum sp. 122.</title>
        <authorList>
            <person name="Wang G."/>
        </authorList>
    </citation>
    <scope>NUCLEOTIDE SEQUENCE [LARGE SCALE GENOMIC DNA]</scope>
    <source>
        <strain evidence="9 10">B17</strain>
    </source>
</reference>
<keyword evidence="7" id="KW-0067">ATP-binding</keyword>
<keyword evidence="6" id="KW-0418">Kinase</keyword>
<dbReference type="OrthoDB" id="9816309at2"/>
<dbReference type="SUPFAM" id="SSF55781">
    <property type="entry name" value="GAF domain-like"/>
    <property type="match status" value="1"/>
</dbReference>
<dbReference type="Pfam" id="PF07568">
    <property type="entry name" value="HisKA_2"/>
    <property type="match status" value="1"/>
</dbReference>
<dbReference type="RefSeq" id="WP_123640298.1">
    <property type="nucleotide sequence ID" value="NZ_ML119081.1"/>
</dbReference>
<dbReference type="EMBL" id="RDRB01000001">
    <property type="protein sequence ID" value="ROU03945.1"/>
    <property type="molecule type" value="Genomic_DNA"/>
</dbReference>
<keyword evidence="10" id="KW-1185">Reference proteome</keyword>
<evidence type="ECO:0000313" key="9">
    <source>
        <dbReference type="EMBL" id="ROU03945.1"/>
    </source>
</evidence>
<dbReference type="GO" id="GO:0005524">
    <property type="term" value="F:ATP binding"/>
    <property type="evidence" value="ECO:0007669"/>
    <property type="project" value="UniProtKB-KW"/>
</dbReference>
<dbReference type="Gene3D" id="3.30.450.40">
    <property type="match status" value="1"/>
</dbReference>
<proteinExistence type="predicted"/>
<evidence type="ECO:0000256" key="1">
    <source>
        <dbReference type="ARBA" id="ARBA00000085"/>
    </source>
</evidence>
<name>A0A3N2R932_9RHOB</name>
<evidence type="ECO:0000256" key="4">
    <source>
        <dbReference type="ARBA" id="ARBA00022679"/>
    </source>
</evidence>
<organism evidence="9 10">
    <name type="scientific">Histidinibacterium lentulum</name>
    <dbReference type="NCBI Taxonomy" id="2480588"/>
    <lineage>
        <taxon>Bacteria</taxon>
        <taxon>Pseudomonadati</taxon>
        <taxon>Pseudomonadota</taxon>
        <taxon>Alphaproteobacteria</taxon>
        <taxon>Rhodobacterales</taxon>
        <taxon>Paracoccaceae</taxon>
        <taxon>Histidinibacterium</taxon>
    </lineage>
</organism>
<evidence type="ECO:0000259" key="8">
    <source>
        <dbReference type="PROSITE" id="PS50109"/>
    </source>
</evidence>
<evidence type="ECO:0000256" key="2">
    <source>
        <dbReference type="ARBA" id="ARBA00012438"/>
    </source>
</evidence>
<dbReference type="PANTHER" id="PTHR41523">
    <property type="entry name" value="TWO-COMPONENT SYSTEM SENSOR PROTEIN"/>
    <property type="match status" value="1"/>
</dbReference>
<dbReference type="InterPro" id="IPR011495">
    <property type="entry name" value="Sig_transdc_His_kin_sub2_dim/P"/>
</dbReference>
<keyword evidence="3" id="KW-0597">Phosphoprotein</keyword>
<dbReference type="PROSITE" id="PS50109">
    <property type="entry name" value="HIS_KIN"/>
    <property type="match status" value="1"/>
</dbReference>
<comment type="caution">
    <text evidence="9">The sequence shown here is derived from an EMBL/GenBank/DDBJ whole genome shotgun (WGS) entry which is preliminary data.</text>
</comment>
<dbReference type="GO" id="GO:0004673">
    <property type="term" value="F:protein histidine kinase activity"/>
    <property type="evidence" value="ECO:0007669"/>
    <property type="project" value="UniProtKB-EC"/>
</dbReference>
<feature type="domain" description="Histidine kinase" evidence="8">
    <location>
        <begin position="192"/>
        <end position="386"/>
    </location>
</feature>
<evidence type="ECO:0000256" key="3">
    <source>
        <dbReference type="ARBA" id="ARBA00022553"/>
    </source>
</evidence>
<dbReference type="Pfam" id="PF13185">
    <property type="entry name" value="GAF_2"/>
    <property type="match status" value="1"/>
</dbReference>
<evidence type="ECO:0000256" key="7">
    <source>
        <dbReference type="ARBA" id="ARBA00022840"/>
    </source>
</evidence>
<dbReference type="InterPro" id="IPR005467">
    <property type="entry name" value="His_kinase_dom"/>
</dbReference>
<dbReference type="AlphaFoldDB" id="A0A3N2R932"/>
<evidence type="ECO:0000256" key="6">
    <source>
        <dbReference type="ARBA" id="ARBA00022777"/>
    </source>
</evidence>
<comment type="catalytic activity">
    <reaction evidence="1">
        <text>ATP + protein L-histidine = ADP + protein N-phospho-L-histidine.</text>
        <dbReference type="EC" id="2.7.13.3"/>
    </reaction>
</comment>
<accession>A0A3N2R932</accession>
<dbReference type="InterPro" id="IPR036890">
    <property type="entry name" value="HATPase_C_sf"/>
</dbReference>
<dbReference type="Proteomes" id="UP000268016">
    <property type="component" value="Unassembled WGS sequence"/>
</dbReference>